<organism evidence="2 3">
    <name type="scientific">Psychrobacter pocilloporae</name>
    <dbReference type="NCBI Taxonomy" id="1775882"/>
    <lineage>
        <taxon>Bacteria</taxon>
        <taxon>Pseudomonadati</taxon>
        <taxon>Pseudomonadota</taxon>
        <taxon>Gammaproteobacteria</taxon>
        <taxon>Moraxellales</taxon>
        <taxon>Moraxellaceae</taxon>
        <taxon>Psychrobacter</taxon>
    </lineage>
</organism>
<keyword evidence="1" id="KW-0175">Coiled coil</keyword>
<gene>
    <name evidence="2" type="ORF">CUR83_08555</name>
</gene>
<feature type="coiled-coil region" evidence="1">
    <location>
        <begin position="117"/>
        <end position="151"/>
    </location>
</feature>
<evidence type="ECO:0000313" key="3">
    <source>
        <dbReference type="Proteomes" id="UP001243298"/>
    </source>
</evidence>
<accession>A0ABT6ITF5</accession>
<evidence type="ECO:0000256" key="1">
    <source>
        <dbReference type="SAM" id="Coils"/>
    </source>
</evidence>
<proteinExistence type="predicted"/>
<name>A0ABT6ITF5_9GAMM</name>
<protein>
    <submittedName>
        <fullName evidence="2">Uncharacterized protein</fullName>
    </submittedName>
</protein>
<dbReference type="Gene3D" id="1.10.287.40">
    <property type="entry name" value="Serine-tRNA synthetase, tRNA binding domain"/>
    <property type="match status" value="1"/>
</dbReference>
<comment type="caution">
    <text evidence="2">The sequence shown here is derived from an EMBL/GenBank/DDBJ whole genome shotgun (WGS) entry which is preliminary data.</text>
</comment>
<evidence type="ECO:0000313" key="2">
    <source>
        <dbReference type="EMBL" id="MDH4905103.1"/>
    </source>
</evidence>
<dbReference type="RefSeq" id="WP_284719469.1">
    <property type="nucleotide sequence ID" value="NZ_PGFT01000001.1"/>
</dbReference>
<keyword evidence="3" id="KW-1185">Reference proteome</keyword>
<dbReference type="InterPro" id="IPR042103">
    <property type="entry name" value="SerRS_1_N_sf"/>
</dbReference>
<dbReference type="Proteomes" id="UP001243298">
    <property type="component" value="Unassembled WGS sequence"/>
</dbReference>
<dbReference type="EMBL" id="PGFT01000001">
    <property type="protein sequence ID" value="MDH4905103.1"/>
    <property type="molecule type" value="Genomic_DNA"/>
</dbReference>
<reference evidence="2 3" key="1">
    <citation type="submission" date="2017-11" db="EMBL/GenBank/DDBJ databases">
        <title>Whole genome sequencing of Psychrobacter pocilloporae S6-60T(=JCM 31058T=LMG 29157T).</title>
        <authorList>
            <person name="Das S.K."/>
        </authorList>
    </citation>
    <scope>NUCLEOTIDE SEQUENCE [LARGE SCALE GENOMIC DNA]</scope>
    <source>
        <strain evidence="2 3">S6-60</strain>
    </source>
</reference>
<sequence>MFWLIGGAIAAVGILGFLSYEENQAYSRYKSTESDLLKETEQREQQMQAQRTQHAYARNFREHIELHYASVQTANALYQHYEAHKNMVKMFRAKQNSLGTHIGMLKAKRDRATGEDKQAIKIELQQYYEYLKQAKAQLVSLYAAKDDLLNKIRKINQQTRAYKLYIRDHCGTQGHDWYARRLERSAIAAR</sequence>